<evidence type="ECO:0000256" key="2">
    <source>
        <dbReference type="ARBA" id="ARBA00022679"/>
    </source>
</evidence>
<evidence type="ECO:0000259" key="10">
    <source>
        <dbReference type="Pfam" id="PF12627"/>
    </source>
</evidence>
<dbReference type="AlphaFoldDB" id="A0A518ETG6"/>
<keyword evidence="8" id="KW-0694">RNA-binding</keyword>
<dbReference type="GO" id="GO:0046872">
    <property type="term" value="F:metal ion binding"/>
    <property type="evidence" value="ECO:0007669"/>
    <property type="project" value="UniProtKB-KW"/>
</dbReference>
<proteinExistence type="inferred from homology"/>
<evidence type="ECO:0000256" key="6">
    <source>
        <dbReference type="ARBA" id="ARBA00022741"/>
    </source>
</evidence>
<protein>
    <submittedName>
        <fullName evidence="11">tRNA nucleotidyltransferase/poly(A) polymerase</fullName>
        <ecNumber evidence="11">2.7.7.72</ecNumber>
    </submittedName>
</protein>
<comment type="cofactor">
    <cofactor evidence="1">
        <name>Mg(2+)</name>
        <dbReference type="ChEBI" id="CHEBI:18420"/>
    </cofactor>
</comment>
<dbReference type="InterPro" id="IPR032828">
    <property type="entry name" value="PolyA_RNA-bd"/>
</dbReference>
<keyword evidence="6" id="KW-0547">Nucleotide-binding</keyword>
<evidence type="ECO:0000256" key="3">
    <source>
        <dbReference type="ARBA" id="ARBA00022694"/>
    </source>
</evidence>
<evidence type="ECO:0000259" key="9">
    <source>
        <dbReference type="Pfam" id="PF01743"/>
    </source>
</evidence>
<accession>A0A518ETG6</accession>
<feature type="domain" description="Poly A polymerase head" evidence="9">
    <location>
        <begin position="39"/>
        <end position="160"/>
    </location>
</feature>
<evidence type="ECO:0000256" key="1">
    <source>
        <dbReference type="ARBA" id="ARBA00001946"/>
    </source>
</evidence>
<keyword evidence="3" id="KW-0819">tRNA processing</keyword>
<dbReference type="InterPro" id="IPR050264">
    <property type="entry name" value="Bact_CCA-adding_enz_type3_sf"/>
</dbReference>
<dbReference type="EC" id="2.7.7.72" evidence="11"/>
<dbReference type="SUPFAM" id="SSF81301">
    <property type="entry name" value="Nucleotidyltransferase"/>
    <property type="match status" value="1"/>
</dbReference>
<organism evidence="11 12">
    <name type="scientific">Saltatorellus ferox</name>
    <dbReference type="NCBI Taxonomy" id="2528018"/>
    <lineage>
        <taxon>Bacteria</taxon>
        <taxon>Pseudomonadati</taxon>
        <taxon>Planctomycetota</taxon>
        <taxon>Planctomycetia</taxon>
        <taxon>Planctomycetia incertae sedis</taxon>
        <taxon>Saltatorellus</taxon>
    </lineage>
</organism>
<dbReference type="PANTHER" id="PTHR46173:SF1">
    <property type="entry name" value="CCA TRNA NUCLEOTIDYLTRANSFERASE 1, MITOCHONDRIAL"/>
    <property type="match status" value="1"/>
</dbReference>
<sequence length="431" mass="46233">MEKDAGKIDGNSLLSAIPVDWREPTLAIARTMREAGERAWIVGGGVRDLILGRPIKDIDLVSAALPDRVEALFERTVAVGKAFGIIVIVKDGKEIEMATFRRERGYSDSRHPDLIEYAESPAVDAGRRDFTCNALYLDPLTGEIEDPAGGLADLRARQLRCVGLPEERFREDGLRLLRAGRFLAALDLQPAEGLLAAMEAERESIRGVSPERVLDEMSKVLRGPDPARAVRVLSDAGVLDLSLPGWSRNDLAVSALGRVLPGAERGEVSAVALGLAVLLAPDPTDLDSVADRLERLKSSKELRNSVLTVLRTRTQLDALVDAAEPADVLERGRRVALARDGSFEAAVSLAIARAADSSEGIREAVARLRALSAEAPPEPVALTAKDAMEAGYQPGPELGDVLRRAGLAALGGAFEDREGALAWLRDSRSPS</sequence>
<keyword evidence="4 11" id="KW-0548">Nucleotidyltransferase</keyword>
<dbReference type="GO" id="GO:0008033">
    <property type="term" value="P:tRNA processing"/>
    <property type="evidence" value="ECO:0007669"/>
    <property type="project" value="UniProtKB-KW"/>
</dbReference>
<dbReference type="SUPFAM" id="SSF81891">
    <property type="entry name" value="Poly A polymerase C-terminal region-like"/>
    <property type="match status" value="1"/>
</dbReference>
<dbReference type="Pfam" id="PF12627">
    <property type="entry name" value="PolyA_pol_RNAbd"/>
    <property type="match status" value="1"/>
</dbReference>
<dbReference type="EMBL" id="CP036434">
    <property type="protein sequence ID" value="QDV07373.1"/>
    <property type="molecule type" value="Genomic_DNA"/>
</dbReference>
<dbReference type="CDD" id="cd05398">
    <property type="entry name" value="NT_ClassII-CCAase"/>
    <property type="match status" value="1"/>
</dbReference>
<keyword evidence="2 8" id="KW-0808">Transferase</keyword>
<reference evidence="11 12" key="1">
    <citation type="submission" date="2019-02" db="EMBL/GenBank/DDBJ databases">
        <title>Deep-cultivation of Planctomycetes and their phenomic and genomic characterization uncovers novel biology.</title>
        <authorList>
            <person name="Wiegand S."/>
            <person name="Jogler M."/>
            <person name="Boedeker C."/>
            <person name="Pinto D."/>
            <person name="Vollmers J."/>
            <person name="Rivas-Marin E."/>
            <person name="Kohn T."/>
            <person name="Peeters S.H."/>
            <person name="Heuer A."/>
            <person name="Rast P."/>
            <person name="Oberbeckmann S."/>
            <person name="Bunk B."/>
            <person name="Jeske O."/>
            <person name="Meyerdierks A."/>
            <person name="Storesund J.E."/>
            <person name="Kallscheuer N."/>
            <person name="Luecker S."/>
            <person name="Lage O.M."/>
            <person name="Pohl T."/>
            <person name="Merkel B.J."/>
            <person name="Hornburger P."/>
            <person name="Mueller R.-W."/>
            <person name="Bruemmer F."/>
            <person name="Labrenz M."/>
            <person name="Spormann A.M."/>
            <person name="Op den Camp H."/>
            <person name="Overmann J."/>
            <person name="Amann R."/>
            <person name="Jetten M.S.M."/>
            <person name="Mascher T."/>
            <person name="Medema M.H."/>
            <person name="Devos D.P."/>
            <person name="Kaster A.-K."/>
            <person name="Ovreas L."/>
            <person name="Rohde M."/>
            <person name="Galperin M.Y."/>
            <person name="Jogler C."/>
        </authorList>
    </citation>
    <scope>NUCLEOTIDE SEQUENCE [LARGE SCALE GENOMIC DNA]</scope>
    <source>
        <strain evidence="11 12">Poly30</strain>
    </source>
</reference>
<name>A0A518ETG6_9BACT</name>
<dbReference type="PANTHER" id="PTHR46173">
    <property type="entry name" value="CCA TRNA NUCLEOTIDYLTRANSFERASE 1, MITOCHONDRIAL"/>
    <property type="match status" value="1"/>
</dbReference>
<keyword evidence="7" id="KW-0460">Magnesium</keyword>
<dbReference type="Proteomes" id="UP000320390">
    <property type="component" value="Chromosome"/>
</dbReference>
<dbReference type="GO" id="GO:0004810">
    <property type="term" value="F:CCA tRNA nucleotidyltransferase activity"/>
    <property type="evidence" value="ECO:0007669"/>
    <property type="project" value="UniProtKB-EC"/>
</dbReference>
<dbReference type="Gene3D" id="3.30.460.10">
    <property type="entry name" value="Beta Polymerase, domain 2"/>
    <property type="match status" value="1"/>
</dbReference>
<keyword evidence="5" id="KW-0479">Metal-binding</keyword>
<keyword evidence="12" id="KW-1185">Reference proteome</keyword>
<gene>
    <name evidence="11" type="ORF">Poly30_28970</name>
</gene>
<dbReference type="GO" id="GO:0000049">
    <property type="term" value="F:tRNA binding"/>
    <property type="evidence" value="ECO:0007669"/>
    <property type="project" value="TreeGrafter"/>
</dbReference>
<dbReference type="InterPro" id="IPR043519">
    <property type="entry name" value="NT_sf"/>
</dbReference>
<dbReference type="Gene3D" id="1.10.3090.10">
    <property type="entry name" value="cca-adding enzyme, domain 2"/>
    <property type="match status" value="1"/>
</dbReference>
<comment type="similarity">
    <text evidence="8">Belongs to the tRNA nucleotidyltransferase/poly(A) polymerase family.</text>
</comment>
<evidence type="ECO:0000256" key="4">
    <source>
        <dbReference type="ARBA" id="ARBA00022695"/>
    </source>
</evidence>
<evidence type="ECO:0000313" key="12">
    <source>
        <dbReference type="Proteomes" id="UP000320390"/>
    </source>
</evidence>
<evidence type="ECO:0000313" key="11">
    <source>
        <dbReference type="EMBL" id="QDV07373.1"/>
    </source>
</evidence>
<dbReference type="OrthoDB" id="9805698at2"/>
<dbReference type="InterPro" id="IPR002646">
    <property type="entry name" value="PolA_pol_head_dom"/>
</dbReference>
<feature type="domain" description="tRNA nucleotidyltransferase/poly(A) polymerase RNA and SrmB- binding" evidence="10">
    <location>
        <begin position="190"/>
        <end position="246"/>
    </location>
</feature>
<dbReference type="Pfam" id="PF01743">
    <property type="entry name" value="PolyA_pol"/>
    <property type="match status" value="1"/>
</dbReference>
<evidence type="ECO:0000256" key="5">
    <source>
        <dbReference type="ARBA" id="ARBA00022723"/>
    </source>
</evidence>
<dbReference type="RefSeq" id="WP_145198348.1">
    <property type="nucleotide sequence ID" value="NZ_CP036434.1"/>
</dbReference>
<evidence type="ECO:0000256" key="7">
    <source>
        <dbReference type="ARBA" id="ARBA00022842"/>
    </source>
</evidence>
<evidence type="ECO:0000256" key="8">
    <source>
        <dbReference type="RuleBase" id="RU003953"/>
    </source>
</evidence>
<dbReference type="GO" id="GO:0000166">
    <property type="term" value="F:nucleotide binding"/>
    <property type="evidence" value="ECO:0007669"/>
    <property type="project" value="UniProtKB-KW"/>
</dbReference>